<dbReference type="AlphaFoldDB" id="A0A2U1K8E8"/>
<dbReference type="InterPro" id="IPR018316">
    <property type="entry name" value="Tubulin/FtsZ_2-layer-sand-dom"/>
</dbReference>
<evidence type="ECO:0000256" key="11">
    <source>
        <dbReference type="RuleBase" id="RU000631"/>
    </source>
</evidence>
<dbReference type="SMART" id="SM00865">
    <property type="entry name" value="Tubulin_C"/>
    <property type="match status" value="1"/>
</dbReference>
<dbReference type="PROSITE" id="PS01135">
    <property type="entry name" value="FTSZ_2"/>
    <property type="match status" value="1"/>
</dbReference>
<dbReference type="InterPro" id="IPR037103">
    <property type="entry name" value="Tubulin/FtsZ-like_C"/>
</dbReference>
<dbReference type="OrthoDB" id="9813375at2"/>
<keyword evidence="3 9" id="KW-0132">Cell division</keyword>
<dbReference type="GO" id="GO:0005737">
    <property type="term" value="C:cytoplasm"/>
    <property type="evidence" value="ECO:0007669"/>
    <property type="project" value="UniProtKB-SubCell"/>
</dbReference>
<dbReference type="InterPro" id="IPR000158">
    <property type="entry name" value="Cell_div_FtsZ"/>
</dbReference>
<comment type="subunit">
    <text evidence="9">Homodimer. Polymerizes to form a dynamic ring structure in a strictly GTP-dependent manner. Interacts directly with several other division proteins.</text>
</comment>
<feature type="domain" description="Tubulin/FtsZ 2-layer sandwich" evidence="14">
    <location>
        <begin position="207"/>
        <end position="324"/>
    </location>
</feature>
<protein>
    <recommendedName>
        <fullName evidence="9 10">Cell division protein FtsZ</fullName>
    </recommendedName>
</protein>
<dbReference type="SUPFAM" id="SSF52490">
    <property type="entry name" value="Tubulin nucleotide-binding domain-like"/>
    <property type="match status" value="1"/>
</dbReference>
<evidence type="ECO:0000259" key="14">
    <source>
        <dbReference type="SMART" id="SM00865"/>
    </source>
</evidence>
<keyword evidence="6 9" id="KW-0717">Septation</keyword>
<evidence type="ECO:0000256" key="12">
    <source>
        <dbReference type="SAM" id="MobiDB-lite"/>
    </source>
</evidence>
<dbReference type="Pfam" id="PF00091">
    <property type="entry name" value="Tubulin"/>
    <property type="match status" value="1"/>
</dbReference>
<keyword evidence="4 9" id="KW-0547">Nucleotide-binding</keyword>
<dbReference type="GO" id="GO:0005525">
    <property type="term" value="F:GTP binding"/>
    <property type="evidence" value="ECO:0007669"/>
    <property type="project" value="UniProtKB-UniRule"/>
</dbReference>
<evidence type="ECO:0000256" key="6">
    <source>
        <dbReference type="ARBA" id="ARBA00023210"/>
    </source>
</evidence>
<dbReference type="Gene3D" id="3.30.1330.20">
    <property type="entry name" value="Tubulin/FtsZ, C-terminal domain"/>
    <property type="match status" value="1"/>
</dbReference>
<evidence type="ECO:0000256" key="3">
    <source>
        <dbReference type="ARBA" id="ARBA00022618"/>
    </source>
</evidence>
<evidence type="ECO:0000256" key="1">
    <source>
        <dbReference type="ARBA" id="ARBA00009690"/>
    </source>
</evidence>
<dbReference type="Proteomes" id="UP000245998">
    <property type="component" value="Unassembled WGS sequence"/>
</dbReference>
<dbReference type="PANTHER" id="PTHR30314:SF3">
    <property type="entry name" value="MITOCHONDRIAL DIVISION PROTEIN FSZA"/>
    <property type="match status" value="1"/>
</dbReference>
<feature type="binding site" evidence="9">
    <location>
        <position position="143"/>
    </location>
    <ligand>
        <name>GTP</name>
        <dbReference type="ChEBI" id="CHEBI:37565"/>
    </ligand>
</feature>
<dbReference type="FunFam" id="3.40.50.1440:FF:000023">
    <property type="entry name" value="Cell division protein FtsZ"/>
    <property type="match status" value="1"/>
</dbReference>
<name>A0A2U1K8E8_9BACI</name>
<organism evidence="15 16">
    <name type="scientific">Pueribacillus theae</name>
    <dbReference type="NCBI Taxonomy" id="2171751"/>
    <lineage>
        <taxon>Bacteria</taxon>
        <taxon>Bacillati</taxon>
        <taxon>Bacillota</taxon>
        <taxon>Bacilli</taxon>
        <taxon>Bacillales</taxon>
        <taxon>Bacillaceae</taxon>
        <taxon>Pueribacillus</taxon>
    </lineage>
</organism>
<dbReference type="InterPro" id="IPR024757">
    <property type="entry name" value="FtsZ_C"/>
</dbReference>
<dbReference type="PROSITE" id="PS01134">
    <property type="entry name" value="FTSZ_1"/>
    <property type="match status" value="1"/>
</dbReference>
<dbReference type="PANTHER" id="PTHR30314">
    <property type="entry name" value="CELL DIVISION PROTEIN FTSZ-RELATED"/>
    <property type="match status" value="1"/>
</dbReference>
<evidence type="ECO:0000313" key="15">
    <source>
        <dbReference type="EMBL" id="PWA13418.1"/>
    </source>
</evidence>
<feature type="compositionally biased region" description="Basic and acidic residues" evidence="12">
    <location>
        <begin position="342"/>
        <end position="354"/>
    </location>
</feature>
<feature type="binding site" evidence="9">
    <location>
        <begin position="108"/>
        <end position="110"/>
    </location>
    <ligand>
        <name>GTP</name>
        <dbReference type="ChEBI" id="CHEBI:37565"/>
    </ligand>
</feature>
<evidence type="ECO:0000256" key="4">
    <source>
        <dbReference type="ARBA" id="ARBA00022741"/>
    </source>
</evidence>
<keyword evidence="7 9" id="KW-0131">Cell cycle</keyword>
<keyword evidence="16" id="KW-1185">Reference proteome</keyword>
<feature type="region of interest" description="Disordered" evidence="12">
    <location>
        <begin position="318"/>
        <end position="379"/>
    </location>
</feature>
<keyword evidence="2 9" id="KW-0963">Cytoplasm</keyword>
<feature type="domain" description="Tubulin/FtsZ GTPase" evidence="13">
    <location>
        <begin position="13"/>
        <end position="205"/>
    </location>
</feature>
<dbReference type="CDD" id="cd02201">
    <property type="entry name" value="FtsZ_type1"/>
    <property type="match status" value="1"/>
</dbReference>
<dbReference type="InterPro" id="IPR003008">
    <property type="entry name" value="Tubulin_FtsZ_GTPase"/>
</dbReference>
<sequence>MLEFDMDVHQLARIKVIGVGGGGSNAVNRMIEHGVQGVDFIAVNTDAQALNLSLAETKLQIGTKLTRGLGAGANPEIGKKAAEESKEQIAEALNGADMVFVTAGMGGGTGTGAAPVIAEIAKEIGALTVGVVTKPFTFEGRKRLNQAVNGISVFKEKVDTLIVIPNDRLLEIVDKNTPMLEAFREADNVLRQGVQGISDLIAVPGLINLDFADVKTIMTEKGTALMGIGIATGENRAADAAKKAISSPLLETSIDGAKGVLMNISGGSNLSLYEVNEAADIVSSASDQDVNMIFGSVINENLKEEILVTVIATGFDEKDMRQKQPDSRPKLQPKSPAAQQSPKEEKEQTEDRRFGSNYQETGETLDIPTFLRNRNRRRR</sequence>
<dbReference type="SUPFAM" id="SSF55307">
    <property type="entry name" value="Tubulin C-terminal domain-like"/>
    <property type="match status" value="1"/>
</dbReference>
<dbReference type="GO" id="GO:0043093">
    <property type="term" value="P:FtsZ-dependent cytokinesis"/>
    <property type="evidence" value="ECO:0007669"/>
    <property type="project" value="UniProtKB-UniRule"/>
</dbReference>
<dbReference type="NCBIfam" id="TIGR00065">
    <property type="entry name" value="ftsZ"/>
    <property type="match status" value="1"/>
</dbReference>
<evidence type="ECO:0000256" key="2">
    <source>
        <dbReference type="ARBA" id="ARBA00022490"/>
    </source>
</evidence>
<dbReference type="InterPro" id="IPR020805">
    <property type="entry name" value="Cell_div_FtsZ_CS"/>
</dbReference>
<dbReference type="InterPro" id="IPR008280">
    <property type="entry name" value="Tub_FtsZ_C"/>
</dbReference>
<reference evidence="15 16" key="1">
    <citation type="submission" date="2018-04" db="EMBL/GenBank/DDBJ databases">
        <title>Camelliibacillus theae gen. nov., sp. nov., isolated from Pu'er tea.</title>
        <authorList>
            <person name="Niu L."/>
        </authorList>
    </citation>
    <scope>NUCLEOTIDE SEQUENCE [LARGE SCALE GENOMIC DNA]</scope>
    <source>
        <strain evidence="15 16">T8</strain>
    </source>
</reference>
<comment type="similarity">
    <text evidence="1 9 11">Belongs to the FtsZ family.</text>
</comment>
<dbReference type="GO" id="GO:0003924">
    <property type="term" value="F:GTPase activity"/>
    <property type="evidence" value="ECO:0007669"/>
    <property type="project" value="UniProtKB-UniRule"/>
</dbReference>
<dbReference type="FunFam" id="3.30.1330.20:FF:000005">
    <property type="entry name" value="Cell division protein FtsZ"/>
    <property type="match status" value="1"/>
</dbReference>
<feature type="binding site" evidence="9">
    <location>
        <position position="187"/>
    </location>
    <ligand>
        <name>GTP</name>
        <dbReference type="ChEBI" id="CHEBI:37565"/>
    </ligand>
</feature>
<dbReference type="InterPro" id="IPR045061">
    <property type="entry name" value="FtsZ/CetZ"/>
</dbReference>
<dbReference type="GO" id="GO:0030428">
    <property type="term" value="C:cell septum"/>
    <property type="evidence" value="ECO:0007669"/>
    <property type="project" value="UniProtKB-ARBA"/>
</dbReference>
<dbReference type="InterPro" id="IPR036525">
    <property type="entry name" value="Tubulin/FtsZ_GTPase_sf"/>
</dbReference>
<dbReference type="GO" id="GO:0000917">
    <property type="term" value="P:division septum assembly"/>
    <property type="evidence" value="ECO:0007669"/>
    <property type="project" value="UniProtKB-KW"/>
</dbReference>
<evidence type="ECO:0000259" key="13">
    <source>
        <dbReference type="SMART" id="SM00864"/>
    </source>
</evidence>
<comment type="caution">
    <text evidence="15">The sequence shown here is derived from an EMBL/GenBank/DDBJ whole genome shotgun (WGS) entry which is preliminary data.</text>
</comment>
<evidence type="ECO:0000256" key="5">
    <source>
        <dbReference type="ARBA" id="ARBA00023134"/>
    </source>
</evidence>
<proteinExistence type="inferred from homology"/>
<evidence type="ECO:0000256" key="8">
    <source>
        <dbReference type="ARBA" id="ARBA00055345"/>
    </source>
</evidence>
<evidence type="ECO:0000256" key="10">
    <source>
        <dbReference type="NCBIfam" id="TIGR00065"/>
    </source>
</evidence>
<accession>A0A2U1K8E8</accession>
<feature type="binding site" evidence="9">
    <location>
        <position position="139"/>
    </location>
    <ligand>
        <name>GTP</name>
        <dbReference type="ChEBI" id="CHEBI:37565"/>
    </ligand>
</feature>
<comment type="function">
    <text evidence="8 9 11">Essential cell division protein that forms a contractile ring structure (Z ring) at the future cell division site. The regulation of the ring assembly controls the timing and the location of cell division. One of the functions of the FtsZ ring is to recruit other cell division proteins to the septum to produce a new cell wall between the dividing cells. Binds GTP and shows GTPase activity.</text>
</comment>
<dbReference type="Gene3D" id="3.40.50.1440">
    <property type="entry name" value="Tubulin/FtsZ, GTPase domain"/>
    <property type="match status" value="1"/>
</dbReference>
<evidence type="ECO:0000313" key="16">
    <source>
        <dbReference type="Proteomes" id="UP000245998"/>
    </source>
</evidence>
<evidence type="ECO:0000256" key="7">
    <source>
        <dbReference type="ARBA" id="ARBA00023306"/>
    </source>
</evidence>
<gene>
    <name evidence="9" type="primary">ftsZ</name>
    <name evidence="15" type="ORF">DCC39_00560</name>
</gene>
<keyword evidence="5 9" id="KW-0342">GTP-binding</keyword>
<dbReference type="GO" id="GO:0051258">
    <property type="term" value="P:protein polymerization"/>
    <property type="evidence" value="ECO:0007669"/>
    <property type="project" value="UniProtKB-UniRule"/>
</dbReference>
<dbReference type="EMBL" id="QCZG01000001">
    <property type="protein sequence ID" value="PWA13418.1"/>
    <property type="molecule type" value="Genomic_DNA"/>
</dbReference>
<dbReference type="Pfam" id="PF12327">
    <property type="entry name" value="FtsZ_C"/>
    <property type="match status" value="1"/>
</dbReference>
<feature type="binding site" evidence="9">
    <location>
        <begin position="21"/>
        <end position="25"/>
    </location>
    <ligand>
        <name>GTP</name>
        <dbReference type="ChEBI" id="CHEBI:37565"/>
    </ligand>
</feature>
<dbReference type="RefSeq" id="WP_116552923.1">
    <property type="nucleotide sequence ID" value="NZ_QCZG01000001.1"/>
</dbReference>
<dbReference type="PRINTS" id="PR00423">
    <property type="entry name" value="CELLDVISFTSZ"/>
</dbReference>
<dbReference type="SMART" id="SM00864">
    <property type="entry name" value="Tubulin"/>
    <property type="match status" value="1"/>
</dbReference>
<evidence type="ECO:0000256" key="9">
    <source>
        <dbReference type="HAMAP-Rule" id="MF_00909"/>
    </source>
</evidence>
<dbReference type="HAMAP" id="MF_00909">
    <property type="entry name" value="FtsZ"/>
    <property type="match status" value="1"/>
</dbReference>
<comment type="subcellular location">
    <subcellularLocation>
        <location evidence="9">Cytoplasm</location>
    </subcellularLocation>
    <text evidence="9">Assembles at midcell at the inner surface of the cytoplasmic membrane.</text>
</comment>
<feature type="compositionally biased region" description="Basic and acidic residues" evidence="12">
    <location>
        <begin position="318"/>
        <end position="329"/>
    </location>
</feature>
<dbReference type="GO" id="GO:0032153">
    <property type="term" value="C:cell division site"/>
    <property type="evidence" value="ECO:0007669"/>
    <property type="project" value="UniProtKB-UniRule"/>
</dbReference>